<dbReference type="PROSITE" id="PS50181">
    <property type="entry name" value="FBOX"/>
    <property type="match status" value="1"/>
</dbReference>
<accession>A0A165ZUJ2</accession>
<dbReference type="Proteomes" id="UP000076798">
    <property type="component" value="Unassembled WGS sequence"/>
</dbReference>
<dbReference type="AlphaFoldDB" id="A0A165ZUJ2"/>
<evidence type="ECO:0000313" key="2">
    <source>
        <dbReference type="EMBL" id="KZT34650.1"/>
    </source>
</evidence>
<sequence>MGCLYLVPKEIALHILKDVGISEMVSLALTCSRFRELVISSRILSKAYDHHRIQLPHPEDPFALYKDALRAIRLAQDMSTGHVLRPRHSNAFPISQSSEEGWTFCRGTSSNVAVVRNWDFNLFVFLSLDRPHMRNEFPLPTGRVILRHSVVIGNCQGLLGRKYFDSEFEISSTEDSLILALVCPTGFQDGAYGSVPVQVQVHEFSISGDTFGCHRKQWATLNLERQLGTLQAMSTVIRLCDPYVFIFTRGYERPVILLNWRTGIFWCFVLRCAQLEFPENKIDIGAATFHPLRDAILVEDMSFTLFPFGRPKSLLQLDIPSTLALAESGLTEIVQEVHLTKLVDFTPSFGLQECEMSLNYLYMPSPSSFTDGSLSDSAPQPVLLSLSFTENETEPTVSSVHIQLPNNPSHRDHHFLAPSRFYSVHTTSSATYSQFLLHAASEDLSSTRWVELQSPPEEPDLYEWSQIGRREERSKKYHPSLSFNPSHGRLLEIFDGYLFVAQY</sequence>
<evidence type="ECO:0000259" key="1">
    <source>
        <dbReference type="PROSITE" id="PS50181"/>
    </source>
</evidence>
<dbReference type="EMBL" id="KV428171">
    <property type="protein sequence ID" value="KZT34650.1"/>
    <property type="molecule type" value="Genomic_DNA"/>
</dbReference>
<name>A0A165ZUJ2_9AGAM</name>
<feature type="domain" description="F-box" evidence="1">
    <location>
        <begin position="1"/>
        <end position="47"/>
    </location>
</feature>
<dbReference type="SUPFAM" id="SSF81383">
    <property type="entry name" value="F-box domain"/>
    <property type="match status" value="1"/>
</dbReference>
<gene>
    <name evidence="2" type="ORF">SISSUDRAFT_1122120</name>
</gene>
<keyword evidence="3" id="KW-1185">Reference proteome</keyword>
<dbReference type="InterPro" id="IPR036047">
    <property type="entry name" value="F-box-like_dom_sf"/>
</dbReference>
<dbReference type="InterPro" id="IPR001810">
    <property type="entry name" value="F-box_dom"/>
</dbReference>
<proteinExistence type="predicted"/>
<organism evidence="2 3">
    <name type="scientific">Sistotremastrum suecicum HHB10207 ss-3</name>
    <dbReference type="NCBI Taxonomy" id="1314776"/>
    <lineage>
        <taxon>Eukaryota</taxon>
        <taxon>Fungi</taxon>
        <taxon>Dikarya</taxon>
        <taxon>Basidiomycota</taxon>
        <taxon>Agaricomycotina</taxon>
        <taxon>Agaricomycetes</taxon>
        <taxon>Sistotremastrales</taxon>
        <taxon>Sistotremastraceae</taxon>
        <taxon>Sistotremastrum</taxon>
    </lineage>
</organism>
<dbReference type="CDD" id="cd09917">
    <property type="entry name" value="F-box_SF"/>
    <property type="match status" value="1"/>
</dbReference>
<evidence type="ECO:0000313" key="3">
    <source>
        <dbReference type="Proteomes" id="UP000076798"/>
    </source>
</evidence>
<protein>
    <recommendedName>
        <fullName evidence="1">F-box domain-containing protein</fullName>
    </recommendedName>
</protein>
<reference evidence="2 3" key="1">
    <citation type="journal article" date="2016" name="Mol. Biol. Evol.">
        <title>Comparative Genomics of Early-Diverging Mushroom-Forming Fungi Provides Insights into the Origins of Lignocellulose Decay Capabilities.</title>
        <authorList>
            <person name="Nagy L.G."/>
            <person name="Riley R."/>
            <person name="Tritt A."/>
            <person name="Adam C."/>
            <person name="Daum C."/>
            <person name="Floudas D."/>
            <person name="Sun H."/>
            <person name="Yadav J.S."/>
            <person name="Pangilinan J."/>
            <person name="Larsson K.H."/>
            <person name="Matsuura K."/>
            <person name="Barry K."/>
            <person name="Labutti K."/>
            <person name="Kuo R."/>
            <person name="Ohm R.A."/>
            <person name="Bhattacharya S.S."/>
            <person name="Shirouzu T."/>
            <person name="Yoshinaga Y."/>
            <person name="Martin F.M."/>
            <person name="Grigoriev I.V."/>
            <person name="Hibbett D.S."/>
        </authorList>
    </citation>
    <scope>NUCLEOTIDE SEQUENCE [LARGE SCALE GENOMIC DNA]</scope>
    <source>
        <strain evidence="2 3">HHB10207 ss-3</strain>
    </source>
</reference>